<proteinExistence type="predicted"/>
<keyword evidence="2" id="KW-1185">Reference proteome</keyword>
<sequence length="154" mass="16921">MGSLIRHPDILAAAQKELDSIIGRSRLVSEFDLNNVPLLQAIIKETFRLHPPVPLLIPHTASEACENADVDLKGTHFELIPFGAGRRICVGLRLGLRMTTLLLASLVHGFDWALPDGLTPESLNMDTEFGLTLERSVPLVARPIPRLAHDAYAM</sequence>
<dbReference type="EMBL" id="CM037023">
    <property type="protein sequence ID" value="KAH7665219.1"/>
    <property type="molecule type" value="Genomic_DNA"/>
</dbReference>
<accession>A0ACB7UWK8</accession>
<name>A0ACB7UWK8_DIOAL</name>
<dbReference type="Proteomes" id="UP000827976">
    <property type="component" value="Chromosome 13"/>
</dbReference>
<evidence type="ECO:0000313" key="2">
    <source>
        <dbReference type="Proteomes" id="UP000827976"/>
    </source>
</evidence>
<reference evidence="2" key="1">
    <citation type="journal article" date="2022" name="Nat. Commun.">
        <title>Chromosome evolution and the genetic basis of agronomically important traits in greater yam.</title>
        <authorList>
            <person name="Bredeson J.V."/>
            <person name="Lyons J.B."/>
            <person name="Oniyinde I.O."/>
            <person name="Okereke N.R."/>
            <person name="Kolade O."/>
            <person name="Nnabue I."/>
            <person name="Nwadili C.O."/>
            <person name="Hribova E."/>
            <person name="Parker M."/>
            <person name="Nwogha J."/>
            <person name="Shu S."/>
            <person name="Carlson J."/>
            <person name="Kariba R."/>
            <person name="Muthemba S."/>
            <person name="Knop K."/>
            <person name="Barton G.J."/>
            <person name="Sherwood A.V."/>
            <person name="Lopez-Montes A."/>
            <person name="Asiedu R."/>
            <person name="Jamnadass R."/>
            <person name="Muchugi A."/>
            <person name="Goodstein D."/>
            <person name="Egesi C.N."/>
            <person name="Featherston J."/>
            <person name="Asfaw A."/>
            <person name="Simpson G.G."/>
            <person name="Dolezel J."/>
            <person name="Hendre P.S."/>
            <person name="Van Deynze A."/>
            <person name="Kumar P.L."/>
            <person name="Obidiegwu J.E."/>
            <person name="Bhattacharjee R."/>
            <person name="Rokhsar D.S."/>
        </authorList>
    </citation>
    <scope>NUCLEOTIDE SEQUENCE [LARGE SCALE GENOMIC DNA]</scope>
    <source>
        <strain evidence="2">cv. TDa95/00328</strain>
    </source>
</reference>
<evidence type="ECO:0000313" key="1">
    <source>
        <dbReference type="EMBL" id="KAH7665219.1"/>
    </source>
</evidence>
<gene>
    <name evidence="1" type="ORF">IHE45_13G018500</name>
</gene>
<dbReference type="EC" id="1.14.14.82" evidence="1"/>
<comment type="caution">
    <text evidence="1">The sequence shown here is derived from an EMBL/GenBank/DDBJ whole genome shotgun (WGS) entry which is preliminary data.</text>
</comment>
<protein>
    <submittedName>
        <fullName evidence="1">Flavonoid 3'-monooxygenase protein</fullName>
        <ecNumber evidence="1">1.14.14.82</ecNumber>
    </submittedName>
</protein>
<organism evidence="1 2">
    <name type="scientific">Dioscorea alata</name>
    <name type="common">Purple yam</name>
    <dbReference type="NCBI Taxonomy" id="55571"/>
    <lineage>
        <taxon>Eukaryota</taxon>
        <taxon>Viridiplantae</taxon>
        <taxon>Streptophyta</taxon>
        <taxon>Embryophyta</taxon>
        <taxon>Tracheophyta</taxon>
        <taxon>Spermatophyta</taxon>
        <taxon>Magnoliopsida</taxon>
        <taxon>Liliopsida</taxon>
        <taxon>Dioscoreales</taxon>
        <taxon>Dioscoreaceae</taxon>
        <taxon>Dioscorea</taxon>
    </lineage>
</organism>
<keyword evidence="1" id="KW-0560">Oxidoreductase</keyword>